<comment type="caution">
    <text evidence="3">The sequence shown here is derived from an EMBL/GenBank/DDBJ whole genome shotgun (WGS) entry which is preliminary data.</text>
</comment>
<feature type="chain" id="PRO_5004882521" evidence="1">
    <location>
        <begin position="22"/>
        <end position="270"/>
    </location>
</feature>
<dbReference type="CTD" id="36335725"/>
<sequence length="270" mass="30626">MVFYFSLIVLTTFLLAEKSRGDSPSPALREASLWQYFKWRHIEYDTFKLSWVDQRLTELGVTDVAVFAIPFSKFGYPKVAISTVKQGKLTLRGLLPDTKYEFTTIALHHRDQVLRRTVYGTTGPLGRTGPGRIFPPPNIYCYPMKENAIRVAWGVEEMGDRGVDKIIVKARAVNGTGHNRTEKVYAGAAQVTLEDLTPETLYRVSMDAYRNGTLIFGSERFIKTWPAGKRGQNSAKNIGVSETHTEKWAKTKVLVNPLISKTKYMQLNWL</sequence>
<dbReference type="CDD" id="cd00063">
    <property type="entry name" value="FN3"/>
    <property type="match status" value="1"/>
</dbReference>
<dbReference type="PROSITE" id="PS50853">
    <property type="entry name" value="FN3"/>
    <property type="match status" value="1"/>
</dbReference>
<dbReference type="STRING" id="6210.W6UVS4"/>
<evidence type="ECO:0000256" key="1">
    <source>
        <dbReference type="SAM" id="SignalP"/>
    </source>
</evidence>
<evidence type="ECO:0000313" key="3">
    <source>
        <dbReference type="EMBL" id="EUB64741.1"/>
    </source>
</evidence>
<accession>W6UVS4</accession>
<feature type="domain" description="Fibronectin type-III" evidence="2">
    <location>
        <begin position="135"/>
        <end position="227"/>
    </location>
</feature>
<gene>
    <name evidence="3" type="ORF">EGR_00010</name>
</gene>
<dbReference type="InterPro" id="IPR036116">
    <property type="entry name" value="FN3_sf"/>
</dbReference>
<keyword evidence="1" id="KW-0732">Signal</keyword>
<dbReference type="OMA" id="ETHTEKW"/>
<protein>
    <submittedName>
        <fullName evidence="3">Antigen</fullName>
    </submittedName>
</protein>
<dbReference type="AlphaFoldDB" id="W6UVS4"/>
<dbReference type="GeneID" id="36335725"/>
<organism evidence="3 4">
    <name type="scientific">Echinococcus granulosus</name>
    <name type="common">Hydatid tapeworm</name>
    <dbReference type="NCBI Taxonomy" id="6210"/>
    <lineage>
        <taxon>Eukaryota</taxon>
        <taxon>Metazoa</taxon>
        <taxon>Spiralia</taxon>
        <taxon>Lophotrochozoa</taxon>
        <taxon>Platyhelminthes</taxon>
        <taxon>Cestoda</taxon>
        <taxon>Eucestoda</taxon>
        <taxon>Cyclophyllidea</taxon>
        <taxon>Taeniidae</taxon>
        <taxon>Echinococcus</taxon>
        <taxon>Echinococcus granulosus group</taxon>
    </lineage>
</organism>
<dbReference type="KEGG" id="egl:EGR_00010"/>
<feature type="signal peptide" evidence="1">
    <location>
        <begin position="1"/>
        <end position="21"/>
    </location>
</feature>
<dbReference type="InterPro" id="IPR003961">
    <property type="entry name" value="FN3_dom"/>
</dbReference>
<dbReference type="SUPFAM" id="SSF49265">
    <property type="entry name" value="Fibronectin type III"/>
    <property type="match status" value="1"/>
</dbReference>
<dbReference type="Gene3D" id="2.60.40.10">
    <property type="entry name" value="Immunoglobulins"/>
    <property type="match status" value="1"/>
</dbReference>
<proteinExistence type="predicted"/>
<evidence type="ECO:0000313" key="4">
    <source>
        <dbReference type="Proteomes" id="UP000019149"/>
    </source>
</evidence>
<reference evidence="3 4" key="1">
    <citation type="journal article" date="2013" name="Nat. Genet.">
        <title>The genome of the hydatid tapeworm Echinococcus granulosus.</title>
        <authorList>
            <person name="Zheng H."/>
            <person name="Zhang W."/>
            <person name="Zhang L."/>
            <person name="Zhang Z."/>
            <person name="Li J."/>
            <person name="Lu G."/>
            <person name="Zhu Y."/>
            <person name="Wang Y."/>
            <person name="Huang Y."/>
            <person name="Liu J."/>
            <person name="Kang H."/>
            <person name="Chen J."/>
            <person name="Wang L."/>
            <person name="Chen A."/>
            <person name="Yu S."/>
            <person name="Gao Z."/>
            <person name="Jin L."/>
            <person name="Gu W."/>
            <person name="Wang Z."/>
            <person name="Zhao L."/>
            <person name="Shi B."/>
            <person name="Wen H."/>
            <person name="Lin R."/>
            <person name="Jones M.K."/>
            <person name="Brejova B."/>
            <person name="Vinar T."/>
            <person name="Zhao G."/>
            <person name="McManus D.P."/>
            <person name="Chen Z."/>
            <person name="Zhou Y."/>
            <person name="Wang S."/>
        </authorList>
    </citation>
    <scope>NUCLEOTIDE SEQUENCE [LARGE SCALE GENOMIC DNA]</scope>
</reference>
<name>W6UVS4_ECHGR</name>
<dbReference type="EMBL" id="APAU02000001">
    <property type="protein sequence ID" value="EUB64741.1"/>
    <property type="molecule type" value="Genomic_DNA"/>
</dbReference>
<dbReference type="Proteomes" id="UP000019149">
    <property type="component" value="Unassembled WGS sequence"/>
</dbReference>
<evidence type="ECO:0000259" key="2">
    <source>
        <dbReference type="PROSITE" id="PS50853"/>
    </source>
</evidence>
<keyword evidence="4" id="KW-1185">Reference proteome</keyword>
<dbReference type="InterPro" id="IPR013783">
    <property type="entry name" value="Ig-like_fold"/>
</dbReference>
<dbReference type="RefSeq" id="XP_024355937.1">
    <property type="nucleotide sequence ID" value="XM_024489259.1"/>
</dbReference>